<accession>A0AAN8BYC4</accession>
<gene>
    <name evidence="2" type="ORF">CesoFtcFv8_012792</name>
</gene>
<protein>
    <submittedName>
        <fullName evidence="2">Uncharacterized protein</fullName>
    </submittedName>
</protein>
<comment type="caution">
    <text evidence="2">The sequence shown here is derived from an EMBL/GenBank/DDBJ whole genome shotgun (WGS) entry which is preliminary data.</text>
</comment>
<evidence type="ECO:0000256" key="1">
    <source>
        <dbReference type="SAM" id="MobiDB-lite"/>
    </source>
</evidence>
<name>A0AAN8BYC4_9TELE</name>
<evidence type="ECO:0000313" key="3">
    <source>
        <dbReference type="Proteomes" id="UP001335648"/>
    </source>
</evidence>
<dbReference type="EMBL" id="JAULUE010002055">
    <property type="protein sequence ID" value="KAK5892410.1"/>
    <property type="molecule type" value="Genomic_DNA"/>
</dbReference>
<feature type="region of interest" description="Disordered" evidence="1">
    <location>
        <begin position="43"/>
        <end position="69"/>
    </location>
</feature>
<sequence length="69" mass="7484">MLSGPCWLVPLRPVVVKHRSRLLAKRGEENHQSAARANKTLCSAAAARQRGQAGVRGSRLGSNVNRLPQ</sequence>
<feature type="compositionally biased region" description="Polar residues" evidence="1">
    <location>
        <begin position="60"/>
        <end position="69"/>
    </location>
</feature>
<dbReference type="AlphaFoldDB" id="A0AAN8BYC4"/>
<proteinExistence type="predicted"/>
<feature type="compositionally biased region" description="Low complexity" evidence="1">
    <location>
        <begin position="44"/>
        <end position="53"/>
    </location>
</feature>
<dbReference type="Proteomes" id="UP001335648">
    <property type="component" value="Unassembled WGS sequence"/>
</dbReference>
<reference evidence="2 3" key="1">
    <citation type="journal article" date="2023" name="Mol. Biol. Evol.">
        <title>Genomics of Secondarily Temperate Adaptation in the Only Non-Antarctic Icefish.</title>
        <authorList>
            <person name="Rivera-Colon A.G."/>
            <person name="Rayamajhi N."/>
            <person name="Minhas B.F."/>
            <person name="Madrigal G."/>
            <person name="Bilyk K.T."/>
            <person name="Yoon V."/>
            <person name="Hune M."/>
            <person name="Gregory S."/>
            <person name="Cheng C.H.C."/>
            <person name="Catchen J.M."/>
        </authorList>
    </citation>
    <scope>NUCLEOTIDE SEQUENCE [LARGE SCALE GENOMIC DNA]</scope>
    <source>
        <strain evidence="2">JC2023a</strain>
    </source>
</reference>
<organism evidence="2 3">
    <name type="scientific">Champsocephalus esox</name>
    <name type="common">pike icefish</name>
    <dbReference type="NCBI Taxonomy" id="159716"/>
    <lineage>
        <taxon>Eukaryota</taxon>
        <taxon>Metazoa</taxon>
        <taxon>Chordata</taxon>
        <taxon>Craniata</taxon>
        <taxon>Vertebrata</taxon>
        <taxon>Euteleostomi</taxon>
        <taxon>Actinopterygii</taxon>
        <taxon>Neopterygii</taxon>
        <taxon>Teleostei</taxon>
        <taxon>Neoteleostei</taxon>
        <taxon>Acanthomorphata</taxon>
        <taxon>Eupercaria</taxon>
        <taxon>Perciformes</taxon>
        <taxon>Notothenioidei</taxon>
        <taxon>Channichthyidae</taxon>
        <taxon>Champsocephalus</taxon>
    </lineage>
</organism>
<evidence type="ECO:0000313" key="2">
    <source>
        <dbReference type="EMBL" id="KAK5892410.1"/>
    </source>
</evidence>
<keyword evidence="3" id="KW-1185">Reference proteome</keyword>